<feature type="transmembrane region" description="Helical" evidence="6">
    <location>
        <begin position="79"/>
        <end position="101"/>
    </location>
</feature>
<dbReference type="PANTHER" id="PTHR43723:SF1">
    <property type="entry name" value="COBALT TRANSPORT PROTEIN CBIQ"/>
    <property type="match status" value="1"/>
</dbReference>
<dbReference type="InterPro" id="IPR052770">
    <property type="entry name" value="Cobalt_transport_CbiQ"/>
</dbReference>
<dbReference type="Pfam" id="PF02361">
    <property type="entry name" value="CbiQ"/>
    <property type="match status" value="1"/>
</dbReference>
<dbReference type="GO" id="GO:0043190">
    <property type="term" value="C:ATP-binding cassette (ABC) transporter complex"/>
    <property type="evidence" value="ECO:0007669"/>
    <property type="project" value="InterPro"/>
</dbReference>
<evidence type="ECO:0000256" key="5">
    <source>
        <dbReference type="ARBA" id="ARBA00023136"/>
    </source>
</evidence>
<evidence type="ECO:0000256" key="6">
    <source>
        <dbReference type="SAM" id="Phobius"/>
    </source>
</evidence>
<dbReference type="PANTHER" id="PTHR43723">
    <property type="entry name" value="COBALT TRANSPORT PROTEIN CBIQ"/>
    <property type="match status" value="1"/>
</dbReference>
<keyword evidence="8" id="KW-1185">Reference proteome</keyword>
<dbReference type="EMBL" id="CP000667">
    <property type="protein sequence ID" value="ABP55037.1"/>
    <property type="molecule type" value="Genomic_DNA"/>
</dbReference>
<dbReference type="CDD" id="cd16914">
    <property type="entry name" value="EcfT"/>
    <property type="match status" value="1"/>
</dbReference>
<dbReference type="AlphaFoldDB" id="A4X837"/>
<name>A4X837_SALTO</name>
<accession>A4X837</accession>
<protein>
    <submittedName>
        <fullName evidence="7">Cobalt ABC transporter, inner membrane subunit CbiQ</fullName>
    </submittedName>
</protein>
<evidence type="ECO:0000256" key="3">
    <source>
        <dbReference type="ARBA" id="ARBA00022692"/>
    </source>
</evidence>
<feature type="transmembrane region" description="Helical" evidence="6">
    <location>
        <begin position="31"/>
        <end position="48"/>
    </location>
</feature>
<evidence type="ECO:0000256" key="1">
    <source>
        <dbReference type="ARBA" id="ARBA00004651"/>
    </source>
</evidence>
<dbReference type="eggNOG" id="COG0619">
    <property type="taxonomic scope" value="Bacteria"/>
</dbReference>
<dbReference type="InterPro" id="IPR003339">
    <property type="entry name" value="ABC/ECF_trnsptr_transmembrane"/>
</dbReference>
<dbReference type="GO" id="GO:0006824">
    <property type="term" value="P:cobalt ion transport"/>
    <property type="evidence" value="ECO:0007669"/>
    <property type="project" value="InterPro"/>
</dbReference>
<organism evidence="7 8">
    <name type="scientific">Salinispora tropica (strain ATCC BAA-916 / DSM 44818 / JCM 13857 / NBRC 105044 / CNB-440)</name>
    <dbReference type="NCBI Taxonomy" id="369723"/>
    <lineage>
        <taxon>Bacteria</taxon>
        <taxon>Bacillati</taxon>
        <taxon>Actinomycetota</taxon>
        <taxon>Actinomycetes</taxon>
        <taxon>Micromonosporales</taxon>
        <taxon>Micromonosporaceae</taxon>
        <taxon>Salinispora</taxon>
    </lineage>
</organism>
<keyword evidence="4 6" id="KW-1133">Transmembrane helix</keyword>
<sequence length="255" mass="26618">MLPTGSAVSVFALDVAAHTGPWRTRHPAEKALLALGLLVCAVALPTWPGAFLSGGAAAVLLAAARVPLVVVLRAARVPLLFVATSTVPLLVSMSAPARLAIDPVGLSVAAQTAGRSVAALTCLLLFSATTPLSDVLPRLHRLGIPPAVTEIAALTYRMLFLLVESVRAVRQAQAARLGFRTWRTTYRSLAGQAGAVFVRALRRARRLEEGLAVRGYTGSLAVQVEAHRVSVPFVAATTVLLATIVTVTTGPGSPW</sequence>
<evidence type="ECO:0000256" key="4">
    <source>
        <dbReference type="ARBA" id="ARBA00022989"/>
    </source>
</evidence>
<keyword evidence="5 6" id="KW-0472">Membrane</keyword>
<dbReference type="NCBIfam" id="TIGR02454">
    <property type="entry name" value="ECF_T_CbiQ"/>
    <property type="match status" value="1"/>
</dbReference>
<dbReference type="HOGENOM" id="CLU_056469_5_2_11"/>
<proteinExistence type="predicted"/>
<evidence type="ECO:0000256" key="2">
    <source>
        <dbReference type="ARBA" id="ARBA00022475"/>
    </source>
</evidence>
<keyword evidence="3 6" id="KW-0812">Transmembrane</keyword>
<gene>
    <name evidence="7" type="ordered locus">Strop_2593</name>
</gene>
<comment type="subcellular location">
    <subcellularLocation>
        <location evidence="1">Cell membrane</location>
        <topology evidence="1">Multi-pass membrane protein</topology>
    </subcellularLocation>
</comment>
<dbReference type="InterPro" id="IPR012809">
    <property type="entry name" value="ECF_CbiQ"/>
</dbReference>
<keyword evidence="2" id="KW-1003">Cell membrane</keyword>
<evidence type="ECO:0000313" key="7">
    <source>
        <dbReference type="EMBL" id="ABP55037.1"/>
    </source>
</evidence>
<dbReference type="PATRIC" id="fig|369723.5.peg.2670"/>
<evidence type="ECO:0000313" key="8">
    <source>
        <dbReference type="Proteomes" id="UP000000235"/>
    </source>
</evidence>
<dbReference type="KEGG" id="stp:Strop_2593"/>
<dbReference type="Proteomes" id="UP000000235">
    <property type="component" value="Chromosome"/>
</dbReference>
<dbReference type="STRING" id="369723.Strop_2593"/>
<reference evidence="8" key="1">
    <citation type="journal article" date="2007" name="Proc. Natl. Acad. Sci. U.S.A.">
        <title>Genome sequencing reveals complex secondary metabolome in the marine actinomycete Salinispora tropica.</title>
        <authorList>
            <person name="Udwary D.W."/>
            <person name="Zeigler L."/>
            <person name="Asolkar R.N."/>
            <person name="Singan V."/>
            <person name="Lapidus A."/>
            <person name="Fenical W."/>
            <person name="Jensen P.R."/>
            <person name="Moore B.S."/>
        </authorList>
    </citation>
    <scope>NUCLEOTIDE SEQUENCE [LARGE SCALE GENOMIC DNA]</scope>
    <source>
        <strain evidence="8">ATCC BAA-916 / DSM 44818 / CNB-440</strain>
    </source>
</reference>